<dbReference type="InterPro" id="IPR016888">
    <property type="entry name" value="UCP028498"/>
</dbReference>
<dbReference type="Gene3D" id="2.30.110.10">
    <property type="entry name" value="Electron Transport, Fmn-binding Protein, Chain A"/>
    <property type="match status" value="1"/>
</dbReference>
<evidence type="ECO:0000313" key="2">
    <source>
        <dbReference type="Proteomes" id="UP001500956"/>
    </source>
</evidence>
<dbReference type="Proteomes" id="UP001500956">
    <property type="component" value="Unassembled WGS sequence"/>
</dbReference>
<organism evidence="1 2">
    <name type="scientific">Isoptericola chiayiensis</name>
    <dbReference type="NCBI Taxonomy" id="579446"/>
    <lineage>
        <taxon>Bacteria</taxon>
        <taxon>Bacillati</taxon>
        <taxon>Actinomycetota</taxon>
        <taxon>Actinomycetes</taxon>
        <taxon>Micrococcales</taxon>
        <taxon>Promicromonosporaceae</taxon>
        <taxon>Isoptericola</taxon>
    </lineage>
</organism>
<gene>
    <name evidence="1" type="ORF">GCM10023216_23170</name>
</gene>
<name>A0ABP8YJH9_9MICO</name>
<comment type="caution">
    <text evidence="1">The sequence shown here is derived from an EMBL/GenBank/DDBJ whole genome shotgun (WGS) entry which is preliminary data.</text>
</comment>
<reference evidence="2" key="1">
    <citation type="journal article" date="2019" name="Int. J. Syst. Evol. Microbiol.">
        <title>The Global Catalogue of Microorganisms (GCM) 10K type strain sequencing project: providing services to taxonomists for standard genome sequencing and annotation.</title>
        <authorList>
            <consortium name="The Broad Institute Genomics Platform"/>
            <consortium name="The Broad Institute Genome Sequencing Center for Infectious Disease"/>
            <person name="Wu L."/>
            <person name="Ma J."/>
        </authorList>
    </citation>
    <scope>NUCLEOTIDE SEQUENCE [LARGE SCALE GENOMIC DNA]</scope>
    <source>
        <strain evidence="2">JCM 18063</strain>
    </source>
</reference>
<dbReference type="EMBL" id="BAABID010000009">
    <property type="protein sequence ID" value="GAA4730659.1"/>
    <property type="molecule type" value="Genomic_DNA"/>
</dbReference>
<protein>
    <submittedName>
        <fullName evidence="1">DUF2255 family protein</fullName>
    </submittedName>
</protein>
<accession>A0ABP8YJH9</accession>
<dbReference type="InterPro" id="IPR012349">
    <property type="entry name" value="Split_barrel_FMN-bd"/>
</dbReference>
<keyword evidence="2" id="KW-1185">Reference proteome</keyword>
<proteinExistence type="predicted"/>
<evidence type="ECO:0000313" key="1">
    <source>
        <dbReference type="EMBL" id="GAA4730659.1"/>
    </source>
</evidence>
<dbReference type="RefSeq" id="WP_172150639.1">
    <property type="nucleotide sequence ID" value="NZ_BAABID010000009.1"/>
</dbReference>
<dbReference type="Pfam" id="PF10012">
    <property type="entry name" value="DUF2255"/>
    <property type="match status" value="1"/>
</dbReference>
<sequence>MTTWTPDELAAIGDAGELRIAPARTDGTFRGPVPIWVVRVGDALYVRSYRGSDGGWYRQAVRSGHARIDAGGVEREVTLTEPTDDVDAAVDDAYRTKYGQLSSYVAPMVAPAAAASTRRLDPR</sequence>